<accession>A0A832QWX7</accession>
<protein>
    <recommendedName>
        <fullName evidence="3">Peptidoglycan binding-like domain-containing protein</fullName>
    </recommendedName>
</protein>
<evidence type="ECO:0000256" key="1">
    <source>
        <dbReference type="SAM" id="MobiDB-lite"/>
    </source>
</evidence>
<name>A0A832QWX7_9RHOB</name>
<dbReference type="InterPro" id="IPR036366">
    <property type="entry name" value="PGBDSf"/>
</dbReference>
<reference evidence="4 5" key="1">
    <citation type="journal article" date="2020" name="Biotechnol. Biofuels">
        <title>New insights from the biogas microbiome by comprehensive genome-resolved metagenomics of nearly 1600 species originating from multiple anaerobic digesters.</title>
        <authorList>
            <person name="Campanaro S."/>
            <person name="Treu L."/>
            <person name="Rodriguez-R L.M."/>
            <person name="Kovalovszki A."/>
            <person name="Ziels R.M."/>
            <person name="Maus I."/>
            <person name="Zhu X."/>
            <person name="Kougias P.G."/>
            <person name="Basile A."/>
            <person name="Luo G."/>
            <person name="Schluter A."/>
            <person name="Konstantinidis K.T."/>
            <person name="Angelidaki I."/>
        </authorList>
    </citation>
    <scope>NUCLEOTIDE SEQUENCE [LARGE SCALE GENOMIC DNA]</scope>
    <source>
        <strain evidence="4">AS04akNAM_125</strain>
    </source>
</reference>
<gene>
    <name evidence="4" type="ORF">GXX24_01265</name>
</gene>
<dbReference type="InterPro" id="IPR002477">
    <property type="entry name" value="Peptidoglycan-bd-like"/>
</dbReference>
<comment type="caution">
    <text evidence="4">The sequence shown here is derived from an EMBL/GenBank/DDBJ whole genome shotgun (WGS) entry which is preliminary data.</text>
</comment>
<feature type="domain" description="Peptidoglycan binding-like" evidence="3">
    <location>
        <begin position="145"/>
        <end position="197"/>
    </location>
</feature>
<dbReference type="Pfam" id="PF01471">
    <property type="entry name" value="PG_binding_1"/>
    <property type="match status" value="4"/>
</dbReference>
<feature type="domain" description="Peptidoglycan binding-like" evidence="3">
    <location>
        <begin position="244"/>
        <end position="289"/>
    </location>
</feature>
<organism evidence="4 5">
    <name type="scientific">Paracoccus solventivorans</name>
    <dbReference type="NCBI Taxonomy" id="53463"/>
    <lineage>
        <taxon>Bacteria</taxon>
        <taxon>Pseudomonadati</taxon>
        <taxon>Pseudomonadota</taxon>
        <taxon>Alphaproteobacteria</taxon>
        <taxon>Rhodobacterales</taxon>
        <taxon>Paracoccaceae</taxon>
        <taxon>Paracoccus</taxon>
    </lineage>
</organism>
<dbReference type="InterPro" id="IPR036365">
    <property type="entry name" value="PGBD-like_sf"/>
</dbReference>
<dbReference type="SUPFAM" id="SSF47090">
    <property type="entry name" value="PGBD-like"/>
    <property type="match status" value="4"/>
</dbReference>
<evidence type="ECO:0000313" key="4">
    <source>
        <dbReference type="EMBL" id="HHW32763.1"/>
    </source>
</evidence>
<feature type="domain" description="Peptidoglycan binding-like" evidence="3">
    <location>
        <begin position="324"/>
        <end position="379"/>
    </location>
</feature>
<dbReference type="EMBL" id="DULP01000018">
    <property type="protein sequence ID" value="HHW32763.1"/>
    <property type="molecule type" value="Genomic_DNA"/>
</dbReference>
<feature type="region of interest" description="Disordered" evidence="1">
    <location>
        <begin position="199"/>
        <end position="224"/>
    </location>
</feature>
<keyword evidence="2" id="KW-0732">Signal</keyword>
<dbReference type="Proteomes" id="UP000580830">
    <property type="component" value="Unassembled WGS sequence"/>
</dbReference>
<dbReference type="AlphaFoldDB" id="A0A832QWX7"/>
<dbReference type="Gene3D" id="1.10.101.10">
    <property type="entry name" value="PGBD-like superfamily/PGBD"/>
    <property type="match status" value="4"/>
</dbReference>
<evidence type="ECO:0000313" key="5">
    <source>
        <dbReference type="Proteomes" id="UP000580830"/>
    </source>
</evidence>
<feature type="signal peptide" evidence="2">
    <location>
        <begin position="1"/>
        <end position="24"/>
    </location>
</feature>
<evidence type="ECO:0000256" key="2">
    <source>
        <dbReference type="SAM" id="SignalP"/>
    </source>
</evidence>
<feature type="chain" id="PRO_5033066680" description="Peptidoglycan binding-like domain-containing protein" evidence="2">
    <location>
        <begin position="25"/>
        <end position="474"/>
    </location>
</feature>
<sequence length="474" mass="48186">MVGNRVGAALAVLLAGIAPIGAAAQQVITPEGVVSTVEDEALWQLTLSRATADAYRNYLSSFPNGAHAAEARARLNVVLGTLPSAQPPAAGTPVQPAPVQPPAPVTSTPLQPLGTTTPAVPATPAVPVAPAGAAQAESALALSLDDRRAIQWRLNELGHDTRGADGIFGSGTRRAIGAWQTSRGFASTGYLNAAQAQELRNSAPSAPPPGVSPTTTPAVTGSPAATVEPGTGEVAMELTPTQKRIIQSRLTQLGHDTGGIDGQFGSGTRRAISAWQRANGAPATGFLSQAEATTLLSGGSLPGAPPAETTDAAARAENMLNLTREDRIAVQQALVAAGYDTRGVDGTFGSGSRRAIRDWQAARGMAATGYLTAEQLRTLRSVGAGTVAGGTTGATPATGGATEADEARLALGEIARAEVQARLSALGYDPKGVDGKFGSGVRAAISRWQGDNGLAATGYLNAEQLARLRAQRVR</sequence>
<dbReference type="RefSeq" id="WP_303728935.1">
    <property type="nucleotide sequence ID" value="NZ_DULP01000018.1"/>
</dbReference>
<feature type="compositionally biased region" description="Low complexity" evidence="1">
    <location>
        <begin position="212"/>
        <end position="224"/>
    </location>
</feature>
<evidence type="ECO:0000259" key="3">
    <source>
        <dbReference type="Pfam" id="PF01471"/>
    </source>
</evidence>
<proteinExistence type="predicted"/>
<feature type="domain" description="Peptidoglycan binding-like" evidence="3">
    <location>
        <begin position="416"/>
        <end position="468"/>
    </location>
</feature>